<keyword evidence="2" id="KW-0808">Transferase</keyword>
<name>A0A2R6W7Y5_MARPO</name>
<protein>
    <submittedName>
        <fullName evidence="4">Uncharacterized protein</fullName>
    </submittedName>
</protein>
<organism evidence="4 5">
    <name type="scientific">Marchantia polymorpha</name>
    <name type="common">Common liverwort</name>
    <name type="synonym">Marchantia aquatica</name>
    <dbReference type="NCBI Taxonomy" id="3197"/>
    <lineage>
        <taxon>Eukaryota</taxon>
        <taxon>Viridiplantae</taxon>
        <taxon>Streptophyta</taxon>
        <taxon>Embryophyta</taxon>
        <taxon>Marchantiophyta</taxon>
        <taxon>Marchantiopsida</taxon>
        <taxon>Marchantiidae</taxon>
        <taxon>Marchantiales</taxon>
        <taxon>Marchantiaceae</taxon>
        <taxon>Marchantia</taxon>
    </lineage>
</organism>
<dbReference type="OrthoDB" id="203237at2759"/>
<dbReference type="SUPFAM" id="SSF53335">
    <property type="entry name" value="S-adenosyl-L-methionine-dependent methyltransferases"/>
    <property type="match status" value="1"/>
</dbReference>
<keyword evidence="5" id="KW-1185">Reference proteome</keyword>
<evidence type="ECO:0000256" key="3">
    <source>
        <dbReference type="SAM" id="MobiDB-lite"/>
    </source>
</evidence>
<evidence type="ECO:0000313" key="5">
    <source>
        <dbReference type="Proteomes" id="UP000244005"/>
    </source>
</evidence>
<dbReference type="InterPro" id="IPR029063">
    <property type="entry name" value="SAM-dependent_MTases_sf"/>
</dbReference>
<dbReference type="GO" id="GO:0008168">
    <property type="term" value="F:methyltransferase activity"/>
    <property type="evidence" value="ECO:0007669"/>
    <property type="project" value="UniProtKB-KW"/>
</dbReference>
<keyword evidence="1" id="KW-0489">Methyltransferase</keyword>
<dbReference type="GO" id="GO:0032259">
    <property type="term" value="P:methylation"/>
    <property type="evidence" value="ECO:0007669"/>
    <property type="project" value="UniProtKB-KW"/>
</dbReference>
<feature type="region of interest" description="Disordered" evidence="3">
    <location>
        <begin position="59"/>
        <end position="83"/>
    </location>
</feature>
<dbReference type="AlphaFoldDB" id="A0A2R6W7Y5"/>
<reference evidence="5" key="1">
    <citation type="journal article" date="2017" name="Cell">
        <title>Insights into land plant evolution garnered from the Marchantia polymorpha genome.</title>
        <authorList>
            <person name="Bowman J.L."/>
            <person name="Kohchi T."/>
            <person name="Yamato K.T."/>
            <person name="Jenkins J."/>
            <person name="Shu S."/>
            <person name="Ishizaki K."/>
            <person name="Yamaoka S."/>
            <person name="Nishihama R."/>
            <person name="Nakamura Y."/>
            <person name="Berger F."/>
            <person name="Adam C."/>
            <person name="Aki S.S."/>
            <person name="Althoff F."/>
            <person name="Araki T."/>
            <person name="Arteaga-Vazquez M.A."/>
            <person name="Balasubrmanian S."/>
            <person name="Barry K."/>
            <person name="Bauer D."/>
            <person name="Boehm C.R."/>
            <person name="Briginshaw L."/>
            <person name="Caballero-Perez J."/>
            <person name="Catarino B."/>
            <person name="Chen F."/>
            <person name="Chiyoda S."/>
            <person name="Chovatia M."/>
            <person name="Davies K.M."/>
            <person name="Delmans M."/>
            <person name="Demura T."/>
            <person name="Dierschke T."/>
            <person name="Dolan L."/>
            <person name="Dorantes-Acosta A.E."/>
            <person name="Eklund D.M."/>
            <person name="Florent S.N."/>
            <person name="Flores-Sandoval E."/>
            <person name="Fujiyama A."/>
            <person name="Fukuzawa H."/>
            <person name="Galik B."/>
            <person name="Grimanelli D."/>
            <person name="Grimwood J."/>
            <person name="Grossniklaus U."/>
            <person name="Hamada T."/>
            <person name="Haseloff J."/>
            <person name="Hetherington A.J."/>
            <person name="Higo A."/>
            <person name="Hirakawa Y."/>
            <person name="Hundley H.N."/>
            <person name="Ikeda Y."/>
            <person name="Inoue K."/>
            <person name="Inoue S.I."/>
            <person name="Ishida S."/>
            <person name="Jia Q."/>
            <person name="Kakita M."/>
            <person name="Kanazawa T."/>
            <person name="Kawai Y."/>
            <person name="Kawashima T."/>
            <person name="Kennedy M."/>
            <person name="Kinose K."/>
            <person name="Kinoshita T."/>
            <person name="Kohara Y."/>
            <person name="Koide E."/>
            <person name="Komatsu K."/>
            <person name="Kopischke S."/>
            <person name="Kubo M."/>
            <person name="Kyozuka J."/>
            <person name="Lagercrantz U."/>
            <person name="Lin S.S."/>
            <person name="Lindquist E."/>
            <person name="Lipzen A.M."/>
            <person name="Lu C.W."/>
            <person name="De Luna E."/>
            <person name="Martienssen R.A."/>
            <person name="Minamino N."/>
            <person name="Mizutani M."/>
            <person name="Mizutani M."/>
            <person name="Mochizuki N."/>
            <person name="Monte I."/>
            <person name="Mosher R."/>
            <person name="Nagasaki H."/>
            <person name="Nakagami H."/>
            <person name="Naramoto S."/>
            <person name="Nishitani K."/>
            <person name="Ohtani M."/>
            <person name="Okamoto T."/>
            <person name="Okumura M."/>
            <person name="Phillips J."/>
            <person name="Pollak B."/>
            <person name="Reinders A."/>
            <person name="Rovekamp M."/>
            <person name="Sano R."/>
            <person name="Sawa S."/>
            <person name="Schmid M.W."/>
            <person name="Shirakawa M."/>
            <person name="Solano R."/>
            <person name="Spunde A."/>
            <person name="Suetsugu N."/>
            <person name="Sugano S."/>
            <person name="Sugiyama A."/>
            <person name="Sun R."/>
            <person name="Suzuki Y."/>
            <person name="Takenaka M."/>
            <person name="Takezawa D."/>
            <person name="Tomogane H."/>
            <person name="Tsuzuki M."/>
            <person name="Ueda T."/>
            <person name="Umeda M."/>
            <person name="Ward J.M."/>
            <person name="Watanabe Y."/>
            <person name="Yazaki K."/>
            <person name="Yokoyama R."/>
            <person name="Yoshitake Y."/>
            <person name="Yotsui I."/>
            <person name="Zachgo S."/>
            <person name="Schmutz J."/>
        </authorList>
    </citation>
    <scope>NUCLEOTIDE SEQUENCE [LARGE SCALE GENOMIC DNA]</scope>
    <source>
        <strain evidence="5">Tak-1</strain>
    </source>
</reference>
<dbReference type="EMBL" id="KZ772804">
    <property type="protein sequence ID" value="PTQ29942.1"/>
    <property type="molecule type" value="Genomic_DNA"/>
</dbReference>
<dbReference type="InterPro" id="IPR007213">
    <property type="entry name" value="Ppm1/Ppm2/Tcmp"/>
</dbReference>
<evidence type="ECO:0000256" key="1">
    <source>
        <dbReference type="ARBA" id="ARBA00022603"/>
    </source>
</evidence>
<dbReference type="Gramene" id="Mp4g09750.1">
    <property type="protein sequence ID" value="Mp4g09750.1.cds"/>
    <property type="gene ID" value="Mp4g09750"/>
</dbReference>
<evidence type="ECO:0000256" key="2">
    <source>
        <dbReference type="ARBA" id="ARBA00022679"/>
    </source>
</evidence>
<accession>A0A2R6W7Y5</accession>
<evidence type="ECO:0000313" key="4">
    <source>
        <dbReference type="EMBL" id="PTQ29942.1"/>
    </source>
</evidence>
<proteinExistence type="predicted"/>
<sequence>MSMPVLRYGTRSLEVEVQSRPLPVTGRSCFDSRRRRVQISGTRVVSGRISASSELAWTGTGPVEARNAEGATESRSKDGGPFSMTGYLDDRLMDAVNTAGGPVRQIVLMTDGTDTRPYRLNWPSPCVIFDLSPVHMHDTTLRKMAASGITVPRSCLLQHVPTDFSSDDNDDEDWGQKLSRMGYSGEKPSVWVLEMRNAFFEGCLKKILPVASSFLMKDSLFMGVVPATICTEVETRACLKRLFASNGFLAEFEVHRMVESQWTVEGSGKETSNLSEPLLVFFSTRQLRLSDSQVEFARMQIMMAEEAGDEDGFEDAW</sequence>
<dbReference type="Proteomes" id="UP000244005">
    <property type="component" value="Unassembled WGS sequence"/>
</dbReference>
<dbReference type="PANTHER" id="PTHR43619">
    <property type="entry name" value="S-ADENOSYL-L-METHIONINE-DEPENDENT METHYLTRANSFERASE YKTD-RELATED"/>
    <property type="match status" value="1"/>
</dbReference>
<dbReference type="PANTHER" id="PTHR43619:SF2">
    <property type="entry name" value="S-ADENOSYL-L-METHIONINE-DEPENDENT METHYLTRANSFERASES SUPERFAMILY PROTEIN"/>
    <property type="match status" value="1"/>
</dbReference>
<dbReference type="OMA" id="ATKGCIF"/>
<gene>
    <name evidence="4" type="ORF">MARPO_0132s0018</name>
</gene>
<dbReference type="Pfam" id="PF04072">
    <property type="entry name" value="LCM"/>
    <property type="match status" value="1"/>
</dbReference>
<dbReference type="Gene3D" id="3.40.50.150">
    <property type="entry name" value="Vaccinia Virus protein VP39"/>
    <property type="match status" value="1"/>
</dbReference>